<reference evidence="8 9" key="1">
    <citation type="submission" date="2017-08" db="EMBL/GenBank/DDBJ databases">
        <title>Draft Genome Sequence of Loktanella cinnabarina Strain XM1, Isolated from Coastal Surface Water.</title>
        <authorList>
            <person name="Ma R."/>
            <person name="Wang J."/>
            <person name="Wang Q."/>
            <person name="Ma Z."/>
            <person name="Li J."/>
            <person name="Chen L."/>
        </authorList>
    </citation>
    <scope>NUCLEOTIDE SEQUENCE [LARGE SCALE GENOMIC DNA]</scope>
    <source>
        <strain evidence="8 9">XM1</strain>
    </source>
</reference>
<gene>
    <name evidence="8" type="ORF">CJ301_04530</name>
</gene>
<keyword evidence="2 6" id="KW-0812">Transmembrane</keyword>
<dbReference type="GO" id="GO:0005886">
    <property type="term" value="C:plasma membrane"/>
    <property type="evidence" value="ECO:0007669"/>
    <property type="project" value="InterPro"/>
</dbReference>
<sequence length="121" mass="13467">MRALRTAFWGIVAIGLVILGLANRGMVTLRVLPEGLSGLFGVSPDLDMPLYAVILIGVALGLLIGFIWEWLREHKHRSEARKRAREVNRLEREVDRLRHEKHEGGDDVLALVDAPATPARA</sequence>
<dbReference type="EMBL" id="NQWH01000004">
    <property type="protein sequence ID" value="PHP28965.1"/>
    <property type="molecule type" value="Genomic_DNA"/>
</dbReference>
<evidence type="ECO:0000256" key="5">
    <source>
        <dbReference type="SAM" id="Coils"/>
    </source>
</evidence>
<evidence type="ECO:0000256" key="3">
    <source>
        <dbReference type="ARBA" id="ARBA00022989"/>
    </source>
</evidence>
<name>A0A2G1MJN1_9RHOB</name>
<evidence type="ECO:0000313" key="9">
    <source>
        <dbReference type="Proteomes" id="UP000221860"/>
    </source>
</evidence>
<feature type="domain" description="Lipopolysaccharide assembly protein A" evidence="7">
    <location>
        <begin position="42"/>
        <end position="94"/>
    </location>
</feature>
<keyword evidence="3 6" id="KW-1133">Transmembrane helix</keyword>
<keyword evidence="5" id="KW-0175">Coiled coil</keyword>
<accession>A0A2G1MJN1</accession>
<dbReference type="Proteomes" id="UP000221860">
    <property type="component" value="Unassembled WGS sequence"/>
</dbReference>
<dbReference type="OrthoDB" id="7689797at2"/>
<protein>
    <submittedName>
        <fullName evidence="8">DUF1049 domain-containing protein</fullName>
    </submittedName>
</protein>
<evidence type="ECO:0000313" key="8">
    <source>
        <dbReference type="EMBL" id="PHP28965.1"/>
    </source>
</evidence>
<dbReference type="AlphaFoldDB" id="A0A2G1MJN1"/>
<feature type="transmembrane region" description="Helical" evidence="6">
    <location>
        <begin position="48"/>
        <end position="71"/>
    </location>
</feature>
<keyword evidence="9" id="KW-1185">Reference proteome</keyword>
<organism evidence="8 9">
    <name type="scientific">Limimaricola cinnabarinus</name>
    <dbReference type="NCBI Taxonomy" id="1125964"/>
    <lineage>
        <taxon>Bacteria</taxon>
        <taxon>Pseudomonadati</taxon>
        <taxon>Pseudomonadota</taxon>
        <taxon>Alphaproteobacteria</taxon>
        <taxon>Rhodobacterales</taxon>
        <taxon>Paracoccaceae</taxon>
        <taxon>Limimaricola</taxon>
    </lineage>
</organism>
<comment type="caution">
    <text evidence="8">The sequence shown here is derived from an EMBL/GenBank/DDBJ whole genome shotgun (WGS) entry which is preliminary data.</text>
</comment>
<dbReference type="Pfam" id="PF06305">
    <property type="entry name" value="LapA_dom"/>
    <property type="match status" value="1"/>
</dbReference>
<feature type="coiled-coil region" evidence="5">
    <location>
        <begin position="80"/>
        <end position="107"/>
    </location>
</feature>
<evidence type="ECO:0000256" key="1">
    <source>
        <dbReference type="ARBA" id="ARBA00022475"/>
    </source>
</evidence>
<keyword evidence="4 6" id="KW-0472">Membrane</keyword>
<proteinExistence type="predicted"/>
<evidence type="ECO:0000256" key="2">
    <source>
        <dbReference type="ARBA" id="ARBA00022692"/>
    </source>
</evidence>
<keyword evidence="1" id="KW-1003">Cell membrane</keyword>
<evidence type="ECO:0000256" key="6">
    <source>
        <dbReference type="SAM" id="Phobius"/>
    </source>
</evidence>
<dbReference type="RefSeq" id="WP_099274732.1">
    <property type="nucleotide sequence ID" value="NZ_CANMUC010000005.1"/>
</dbReference>
<evidence type="ECO:0000259" key="7">
    <source>
        <dbReference type="Pfam" id="PF06305"/>
    </source>
</evidence>
<evidence type="ECO:0000256" key="4">
    <source>
        <dbReference type="ARBA" id="ARBA00023136"/>
    </source>
</evidence>
<dbReference type="InterPro" id="IPR010445">
    <property type="entry name" value="LapA_dom"/>
</dbReference>